<keyword evidence="10" id="KW-0456">Lyase</keyword>
<evidence type="ECO:0000256" key="5">
    <source>
        <dbReference type="ARBA" id="ARBA00022832"/>
    </source>
</evidence>
<dbReference type="EMBL" id="FOYW01000001">
    <property type="protein sequence ID" value="SFR41960.1"/>
    <property type="molecule type" value="Genomic_DNA"/>
</dbReference>
<dbReference type="PANTHER" id="PTHR43612">
    <property type="entry name" value="TRIFUNCTIONAL ENZYME SUBUNIT ALPHA"/>
    <property type="match status" value="1"/>
</dbReference>
<dbReference type="SUPFAM" id="SSF52096">
    <property type="entry name" value="ClpP/crotonase"/>
    <property type="match status" value="1"/>
</dbReference>
<dbReference type="Pfam" id="PF00725">
    <property type="entry name" value="3HCDH"/>
    <property type="match status" value="1"/>
</dbReference>
<comment type="similarity">
    <text evidence="13">Belongs to the enoyl-CoA hydratase/isomerase family.</text>
</comment>
<accession>A0A1I6GIG2</accession>
<dbReference type="GO" id="GO:0004300">
    <property type="term" value="F:enoyl-CoA hydratase activity"/>
    <property type="evidence" value="ECO:0007669"/>
    <property type="project" value="UniProtKB-EC"/>
</dbReference>
<keyword evidence="18" id="KW-1185">Reference proteome</keyword>
<dbReference type="InterPro" id="IPR036291">
    <property type="entry name" value="NAD(P)-bd_dom_sf"/>
</dbReference>
<reference evidence="17 18" key="1">
    <citation type="submission" date="2016-10" db="EMBL/GenBank/DDBJ databases">
        <authorList>
            <person name="de Groot N.N."/>
        </authorList>
    </citation>
    <scope>NUCLEOTIDE SEQUENCE [LARGE SCALE GENOMIC DNA]</scope>
    <source>
        <strain evidence="17 18">CGMCC 1.9167</strain>
    </source>
</reference>
<evidence type="ECO:0000256" key="2">
    <source>
        <dbReference type="ARBA" id="ARBA00007005"/>
    </source>
</evidence>
<dbReference type="OrthoDB" id="5389341at2"/>
<dbReference type="EC" id="4.2.1.17" evidence="4"/>
<dbReference type="InterPro" id="IPR006108">
    <property type="entry name" value="3HC_DH_C"/>
</dbReference>
<evidence type="ECO:0000256" key="14">
    <source>
        <dbReference type="SAM" id="MobiDB-lite"/>
    </source>
</evidence>
<feature type="domain" description="3-hydroxyacyl-CoA dehydrogenase C-terminal" evidence="15">
    <location>
        <begin position="508"/>
        <end position="602"/>
    </location>
</feature>
<dbReference type="SUPFAM" id="SSF51735">
    <property type="entry name" value="NAD(P)-binding Rossmann-fold domains"/>
    <property type="match status" value="1"/>
</dbReference>
<dbReference type="Gene3D" id="3.90.226.10">
    <property type="entry name" value="2-enoyl-CoA Hydratase, Chain A, domain 1"/>
    <property type="match status" value="1"/>
</dbReference>
<dbReference type="InterPro" id="IPR018376">
    <property type="entry name" value="Enoyl-CoA_hyd/isom_CS"/>
</dbReference>
<dbReference type="RefSeq" id="WP_092013134.1">
    <property type="nucleotide sequence ID" value="NZ_FOYW01000001.1"/>
</dbReference>
<gene>
    <name evidence="17" type="ORF">SAMN05216203_0136</name>
</gene>
<dbReference type="Proteomes" id="UP000198644">
    <property type="component" value="Unassembled WGS sequence"/>
</dbReference>
<evidence type="ECO:0000256" key="4">
    <source>
        <dbReference type="ARBA" id="ARBA00012076"/>
    </source>
</evidence>
<dbReference type="STRING" id="650891.SAMN05216203_0136"/>
<dbReference type="InterPro" id="IPR006176">
    <property type="entry name" value="3-OHacyl-CoA_DH_NAD-bd"/>
</dbReference>
<dbReference type="InterPro" id="IPR008927">
    <property type="entry name" value="6-PGluconate_DH-like_C_sf"/>
</dbReference>
<evidence type="ECO:0000256" key="9">
    <source>
        <dbReference type="ARBA" id="ARBA00023098"/>
    </source>
</evidence>
<keyword evidence="11" id="KW-0511">Multifunctional enzyme</keyword>
<evidence type="ECO:0000313" key="18">
    <source>
        <dbReference type="Proteomes" id="UP000198644"/>
    </source>
</evidence>
<dbReference type="GO" id="GO:0070403">
    <property type="term" value="F:NAD+ binding"/>
    <property type="evidence" value="ECO:0007669"/>
    <property type="project" value="InterPro"/>
</dbReference>
<dbReference type="UniPathway" id="UPA00659"/>
<keyword evidence="9" id="KW-0443">Lipid metabolism</keyword>
<dbReference type="CDD" id="cd06558">
    <property type="entry name" value="crotonase-like"/>
    <property type="match status" value="1"/>
</dbReference>
<dbReference type="SUPFAM" id="SSF48179">
    <property type="entry name" value="6-phosphogluconate dehydrogenase C-terminal domain-like"/>
    <property type="match status" value="2"/>
</dbReference>
<evidence type="ECO:0000256" key="12">
    <source>
        <dbReference type="ARBA" id="ARBA00049556"/>
    </source>
</evidence>
<feature type="region of interest" description="Disordered" evidence="14">
    <location>
        <begin position="684"/>
        <end position="724"/>
    </location>
</feature>
<feature type="compositionally biased region" description="Basic and acidic residues" evidence="14">
    <location>
        <begin position="699"/>
        <end position="724"/>
    </location>
</feature>
<dbReference type="Gene3D" id="3.40.50.720">
    <property type="entry name" value="NAD(P)-binding Rossmann-like Domain"/>
    <property type="match status" value="1"/>
</dbReference>
<evidence type="ECO:0000256" key="7">
    <source>
        <dbReference type="ARBA" id="ARBA00023002"/>
    </source>
</evidence>
<dbReference type="GO" id="GO:0016509">
    <property type="term" value="F:long-chain (3S)-3-hydroxyacyl-CoA dehydrogenase (NAD+) activity"/>
    <property type="evidence" value="ECO:0007669"/>
    <property type="project" value="TreeGrafter"/>
</dbReference>
<evidence type="ECO:0000256" key="3">
    <source>
        <dbReference type="ARBA" id="ARBA00008750"/>
    </source>
</evidence>
<dbReference type="AlphaFoldDB" id="A0A1I6GIG2"/>
<dbReference type="InterPro" id="IPR001753">
    <property type="entry name" value="Enoyl-CoA_hydra/iso"/>
</dbReference>
<keyword evidence="8" id="KW-0520">NAD</keyword>
<evidence type="ECO:0000256" key="11">
    <source>
        <dbReference type="ARBA" id="ARBA00023268"/>
    </source>
</evidence>
<dbReference type="InterPro" id="IPR050136">
    <property type="entry name" value="FA_oxidation_alpha_subunit"/>
</dbReference>
<dbReference type="InterPro" id="IPR029045">
    <property type="entry name" value="ClpP/crotonase-like_dom_sf"/>
</dbReference>
<comment type="similarity">
    <text evidence="3">In the N-terminal section; belongs to the enoyl-CoA hydratase/isomerase family.</text>
</comment>
<evidence type="ECO:0000256" key="10">
    <source>
        <dbReference type="ARBA" id="ARBA00023239"/>
    </source>
</evidence>
<dbReference type="PROSITE" id="PS00166">
    <property type="entry name" value="ENOYL_COA_HYDRATASE"/>
    <property type="match status" value="1"/>
</dbReference>
<evidence type="ECO:0000313" key="17">
    <source>
        <dbReference type="EMBL" id="SFR41960.1"/>
    </source>
</evidence>
<comment type="catalytic activity">
    <reaction evidence="12">
        <text>a (3S)-3-hydroxyacyl-CoA + NAD(+) = a 3-oxoacyl-CoA + NADH + H(+)</text>
        <dbReference type="Rhea" id="RHEA:22432"/>
        <dbReference type="ChEBI" id="CHEBI:15378"/>
        <dbReference type="ChEBI" id="CHEBI:57318"/>
        <dbReference type="ChEBI" id="CHEBI:57540"/>
        <dbReference type="ChEBI" id="CHEBI:57945"/>
        <dbReference type="ChEBI" id="CHEBI:90726"/>
        <dbReference type="EC" id="1.1.1.35"/>
    </reaction>
</comment>
<evidence type="ECO:0000256" key="1">
    <source>
        <dbReference type="ARBA" id="ARBA00005005"/>
    </source>
</evidence>
<keyword evidence="5" id="KW-0276">Fatty acid metabolism</keyword>
<evidence type="ECO:0000256" key="13">
    <source>
        <dbReference type="RuleBase" id="RU003707"/>
    </source>
</evidence>
<comment type="similarity">
    <text evidence="2">In the central section; belongs to the 3-hydroxyacyl-CoA dehydrogenase family.</text>
</comment>
<comment type="pathway">
    <text evidence="1">Lipid metabolism; fatty acid beta-oxidation.</text>
</comment>
<evidence type="ECO:0000256" key="8">
    <source>
        <dbReference type="ARBA" id="ARBA00023027"/>
    </source>
</evidence>
<organism evidence="17 18">
    <name type="scientific">Marinobacter daqiaonensis</name>
    <dbReference type="NCBI Taxonomy" id="650891"/>
    <lineage>
        <taxon>Bacteria</taxon>
        <taxon>Pseudomonadati</taxon>
        <taxon>Pseudomonadota</taxon>
        <taxon>Gammaproteobacteria</taxon>
        <taxon>Pseudomonadales</taxon>
        <taxon>Marinobacteraceae</taxon>
        <taxon>Marinobacter</taxon>
    </lineage>
</organism>
<keyword evidence="7" id="KW-0560">Oxidoreductase</keyword>
<dbReference type="Pfam" id="PF00378">
    <property type="entry name" value="ECH_1"/>
    <property type="match status" value="1"/>
</dbReference>
<feature type="domain" description="3-hydroxyacyl-CoA dehydrogenase NAD binding" evidence="16">
    <location>
        <begin position="331"/>
        <end position="500"/>
    </location>
</feature>
<keyword evidence="6" id="KW-0442">Lipid degradation</keyword>
<dbReference type="GO" id="GO:0006635">
    <property type="term" value="P:fatty acid beta-oxidation"/>
    <property type="evidence" value="ECO:0007669"/>
    <property type="project" value="UniProtKB-UniPathway"/>
</dbReference>
<proteinExistence type="inferred from homology"/>
<protein>
    <recommendedName>
        <fullName evidence="4">enoyl-CoA hydratase</fullName>
        <ecNumber evidence="4">4.2.1.17</ecNumber>
    </recommendedName>
</protein>
<evidence type="ECO:0000259" key="16">
    <source>
        <dbReference type="Pfam" id="PF02737"/>
    </source>
</evidence>
<sequence>MTDPILQTLSAREMELGAFSADKSAEETQRWRHWRLSRDHKDVAWLLFDMADSNTNVLSGDVLEELNEALDDLEEKPPRGLAIRSRKSAGFCMGADISQFSKLTSEEEVKEQLGRAHDVVDRLESLPFRTVAVLHGTTLGGGLELALCCDYRLAVPGTKVGFPEIQLGLHPGLGGTVRLTELADPIEAMTMMLTGKMTPDKKARKLGIVDALVEERHVAAAVEAAIKGDIDQSNSGLRGKVLTTSPARQLEARQMRSKSAKKAPPEHYPAPDALIDLWEKHGGDRDEMKKAELESFARLLMTDTARNLIRVFFLRDKMKRLTKTKADPVKHVHVVGAGEMGGDIAGWCAYQGLTVSLFDMEPDKVAEAVGKLSALCKKKHRSEAETRDILDRLTPDLANDGVERADLVIEAVPEKVDIKQKVYEEAEPRLRKGAILATNTSSIPLETLREKLKDPTRLVGLHFFNPVASMPLVEVVSHDKLKRDVLDRAKAFTGQIDRLPAPLTTAPGFLVNRALTPYLMEAMVMLDEGVPAEAIDEVAENFGMPMGPVELADQVGLDICLSVGDMLRDRLDTDMPAAPDWLREKVDDGNLGKKTGEGLYEWKNGKPEKKDKFDSAPEDALDRLLLPMLNACMACLREEVIDDEELADAAMIFGTGFAPFRGGPMNYARNRGFDDVRQQLESLQKQYGKRFAPDPGWSEEGRSRAEEETGAKDQGRKKEGSASE</sequence>
<evidence type="ECO:0000259" key="15">
    <source>
        <dbReference type="Pfam" id="PF00725"/>
    </source>
</evidence>
<evidence type="ECO:0000256" key="6">
    <source>
        <dbReference type="ARBA" id="ARBA00022963"/>
    </source>
</evidence>
<dbReference type="Gene3D" id="1.10.1040.50">
    <property type="match status" value="1"/>
</dbReference>
<dbReference type="Pfam" id="PF02737">
    <property type="entry name" value="3HCDH_N"/>
    <property type="match status" value="1"/>
</dbReference>
<name>A0A1I6GIG2_9GAMM</name>
<dbReference type="PANTHER" id="PTHR43612:SF3">
    <property type="entry name" value="TRIFUNCTIONAL ENZYME SUBUNIT ALPHA, MITOCHONDRIAL"/>
    <property type="match status" value="1"/>
</dbReference>